<evidence type="ECO:0000313" key="2">
    <source>
        <dbReference type="EMBL" id="OPH36883.1"/>
    </source>
</evidence>
<dbReference type="Proteomes" id="UP000190777">
    <property type="component" value="Unassembled WGS sequence"/>
</dbReference>
<dbReference type="Pfam" id="PF01850">
    <property type="entry name" value="PIN"/>
    <property type="match status" value="1"/>
</dbReference>
<dbReference type="RefSeq" id="WP_079326064.1">
    <property type="nucleotide sequence ID" value="NZ_UGQF01000001.1"/>
</dbReference>
<dbReference type="CDD" id="cd18692">
    <property type="entry name" value="PIN_VapC-like"/>
    <property type="match status" value="1"/>
</dbReference>
<keyword evidence="3" id="KW-1185">Reference proteome</keyword>
<sequence>MSLIEMNYMTVHNRYFMDSNILLYSIGDDDKQPIAEKLSRNPNAVISTQVLNEFCNVVFRKKLMTDDELLSSIRFFKKYFTIIDLNSDLAVDALHIKKRYQYSYWDSLIIATALYANTPILYSEDMHHNHIIENKLTIINPFYKENP</sequence>
<comment type="caution">
    <text evidence="2">The sequence shown here is derived from an EMBL/GenBank/DDBJ whole genome shotgun (WGS) entry which is preliminary data.</text>
</comment>
<dbReference type="InterPro" id="IPR029060">
    <property type="entry name" value="PIN-like_dom_sf"/>
</dbReference>
<dbReference type="InterPro" id="IPR002716">
    <property type="entry name" value="PIN_dom"/>
</dbReference>
<evidence type="ECO:0000259" key="1">
    <source>
        <dbReference type="Pfam" id="PF01850"/>
    </source>
</evidence>
<reference evidence="2 3" key="1">
    <citation type="submission" date="2017-03" db="EMBL/GenBank/DDBJ databases">
        <title>Draft genome sequence of Moraxella equi CCUG 4950T type strain.</title>
        <authorList>
            <person name="Salva-Serra F."/>
            <person name="Engstrom-Jakobsson H."/>
            <person name="Thorell K."/>
            <person name="Jaen-Luchoro D."/>
            <person name="Gonzales-Siles L."/>
            <person name="Karlsson R."/>
            <person name="Yazdan S."/>
            <person name="Boulund F."/>
            <person name="Johnning A."/>
            <person name="Engstrand L."/>
            <person name="Kristiansson E."/>
            <person name="Moore E."/>
        </authorList>
    </citation>
    <scope>NUCLEOTIDE SEQUENCE [LARGE SCALE GENOMIC DNA]</scope>
    <source>
        <strain evidence="2 3">CCUG 4950</strain>
    </source>
</reference>
<dbReference type="SUPFAM" id="SSF88723">
    <property type="entry name" value="PIN domain-like"/>
    <property type="match status" value="1"/>
</dbReference>
<evidence type="ECO:0000313" key="3">
    <source>
        <dbReference type="Proteomes" id="UP000190777"/>
    </source>
</evidence>
<proteinExistence type="predicted"/>
<protein>
    <recommendedName>
        <fullName evidence="1">PIN domain-containing protein</fullName>
    </recommendedName>
</protein>
<accession>A0ABX3NGV3</accession>
<gene>
    <name evidence="2" type="ORF">B5J93_08885</name>
</gene>
<dbReference type="Gene3D" id="3.40.50.1010">
    <property type="entry name" value="5'-nuclease"/>
    <property type="match status" value="1"/>
</dbReference>
<feature type="domain" description="PIN" evidence="1">
    <location>
        <begin position="15"/>
        <end position="127"/>
    </location>
</feature>
<name>A0ABX3NGV3_9GAMM</name>
<organism evidence="2 3">
    <name type="scientific">Moraxella equi</name>
    <dbReference type="NCBI Taxonomy" id="60442"/>
    <lineage>
        <taxon>Bacteria</taxon>
        <taxon>Pseudomonadati</taxon>
        <taxon>Pseudomonadota</taxon>
        <taxon>Gammaproteobacteria</taxon>
        <taxon>Moraxellales</taxon>
        <taxon>Moraxellaceae</taxon>
        <taxon>Moraxella</taxon>
    </lineage>
</organism>
<dbReference type="EMBL" id="MXAP01000087">
    <property type="protein sequence ID" value="OPH36883.1"/>
    <property type="molecule type" value="Genomic_DNA"/>
</dbReference>